<dbReference type="InterPro" id="IPR043472">
    <property type="entry name" value="Macro_dom-like"/>
</dbReference>
<dbReference type="AlphaFoldDB" id="A0AAD1R1G8"/>
<dbReference type="PANTHER" id="PTHR12521">
    <property type="entry name" value="PROTEIN C6ORF130"/>
    <property type="match status" value="1"/>
</dbReference>
<dbReference type="EMBL" id="OW240912">
    <property type="protein sequence ID" value="CAH2221430.1"/>
    <property type="molecule type" value="Genomic_DNA"/>
</dbReference>
<proteinExistence type="predicted"/>
<reference evidence="1" key="1">
    <citation type="submission" date="2022-03" db="EMBL/GenBank/DDBJ databases">
        <authorList>
            <person name="Alioto T."/>
            <person name="Alioto T."/>
            <person name="Gomez Garrido J."/>
        </authorList>
    </citation>
    <scope>NUCLEOTIDE SEQUENCE</scope>
</reference>
<keyword evidence="2" id="KW-1185">Reference proteome</keyword>
<organism evidence="1 2">
    <name type="scientific">Pelobates cultripes</name>
    <name type="common">Western spadefoot toad</name>
    <dbReference type="NCBI Taxonomy" id="61616"/>
    <lineage>
        <taxon>Eukaryota</taxon>
        <taxon>Metazoa</taxon>
        <taxon>Chordata</taxon>
        <taxon>Craniata</taxon>
        <taxon>Vertebrata</taxon>
        <taxon>Euteleostomi</taxon>
        <taxon>Amphibia</taxon>
        <taxon>Batrachia</taxon>
        <taxon>Anura</taxon>
        <taxon>Pelobatoidea</taxon>
        <taxon>Pelobatidae</taxon>
        <taxon>Pelobates</taxon>
    </lineage>
</organism>
<dbReference type="Gene3D" id="3.40.220.10">
    <property type="entry name" value="Leucine Aminopeptidase, subunit E, domain 1"/>
    <property type="match status" value="1"/>
</dbReference>
<dbReference type="SUPFAM" id="SSF52949">
    <property type="entry name" value="Macro domain-like"/>
    <property type="match status" value="1"/>
</dbReference>
<sequence>MALTRIQTKAYKPMAKLEGLGKIHHVTASQSNKINDVKGDLFSCPSTDSLAHCISADCRMGAGIALQFKKRFKRVEELKSQSKSFSRRGAQCCLLEVLVVHKSGIFHVLLSS</sequence>
<evidence type="ECO:0000313" key="2">
    <source>
        <dbReference type="Proteomes" id="UP001295444"/>
    </source>
</evidence>
<dbReference type="InterPro" id="IPR050892">
    <property type="entry name" value="ADP-ribose_metab_enzymes"/>
</dbReference>
<dbReference type="Proteomes" id="UP001295444">
    <property type="component" value="Chromosome 01"/>
</dbReference>
<dbReference type="PANTHER" id="PTHR12521:SF0">
    <property type="entry name" value="ADP-RIBOSE GLYCOHYDROLASE OARD1"/>
    <property type="match status" value="1"/>
</dbReference>
<protein>
    <submittedName>
        <fullName evidence="1">Uncharacterized protein</fullName>
    </submittedName>
</protein>
<accession>A0AAD1R1G8</accession>
<evidence type="ECO:0000313" key="1">
    <source>
        <dbReference type="EMBL" id="CAH2221430.1"/>
    </source>
</evidence>
<gene>
    <name evidence="1" type="ORF">PECUL_23A018563</name>
</gene>
<dbReference type="GO" id="GO:0140291">
    <property type="term" value="P:peptidyl-glutamate ADP-deribosylation"/>
    <property type="evidence" value="ECO:0007669"/>
    <property type="project" value="TreeGrafter"/>
</dbReference>
<name>A0AAD1R1G8_PELCU</name>